<reference evidence="7 8" key="1">
    <citation type="submission" date="2024-04" db="EMBL/GenBank/DDBJ databases">
        <authorList>
            <consortium name="Genoscope - CEA"/>
            <person name="William W."/>
        </authorList>
    </citation>
    <scope>NUCLEOTIDE SEQUENCE [LARGE SCALE GENOMIC DNA]</scope>
</reference>
<feature type="transmembrane region" description="Helical" evidence="5">
    <location>
        <begin position="360"/>
        <end position="379"/>
    </location>
</feature>
<keyword evidence="8" id="KW-1185">Reference proteome</keyword>
<dbReference type="GO" id="GO:0016020">
    <property type="term" value="C:membrane"/>
    <property type="evidence" value="ECO:0007669"/>
    <property type="project" value="UniProtKB-SubCell"/>
</dbReference>
<dbReference type="PANTHER" id="PTHR11814">
    <property type="entry name" value="SULFATE TRANSPORTER"/>
    <property type="match status" value="1"/>
</dbReference>
<evidence type="ECO:0000313" key="7">
    <source>
        <dbReference type="EMBL" id="CAL1536368.1"/>
    </source>
</evidence>
<evidence type="ECO:0000256" key="5">
    <source>
        <dbReference type="SAM" id="Phobius"/>
    </source>
</evidence>
<name>A0AAV2HVN5_LYMST</name>
<evidence type="ECO:0000256" key="1">
    <source>
        <dbReference type="ARBA" id="ARBA00004141"/>
    </source>
</evidence>
<proteinExistence type="predicted"/>
<feature type="transmembrane region" description="Helical" evidence="5">
    <location>
        <begin position="490"/>
        <end position="522"/>
    </location>
</feature>
<dbReference type="Pfam" id="PF01740">
    <property type="entry name" value="STAS"/>
    <property type="match status" value="1"/>
</dbReference>
<feature type="transmembrane region" description="Helical" evidence="5">
    <location>
        <begin position="198"/>
        <end position="218"/>
    </location>
</feature>
<dbReference type="AlphaFoldDB" id="A0AAV2HVN5"/>
<protein>
    <recommendedName>
        <fullName evidence="6">STAS domain-containing protein</fullName>
    </recommendedName>
</protein>
<dbReference type="InterPro" id="IPR001902">
    <property type="entry name" value="SLC26A/SulP_fam"/>
</dbReference>
<feature type="transmembrane region" description="Helical" evidence="5">
    <location>
        <begin position="224"/>
        <end position="242"/>
    </location>
</feature>
<keyword evidence="3 5" id="KW-1133">Transmembrane helix</keyword>
<dbReference type="SUPFAM" id="SSF52091">
    <property type="entry name" value="SpoIIaa-like"/>
    <property type="match status" value="1"/>
</dbReference>
<feature type="transmembrane region" description="Helical" evidence="5">
    <location>
        <begin position="277"/>
        <end position="295"/>
    </location>
</feature>
<evidence type="ECO:0000256" key="3">
    <source>
        <dbReference type="ARBA" id="ARBA00022989"/>
    </source>
</evidence>
<comment type="caution">
    <text evidence="7">The sequence shown here is derived from an EMBL/GenBank/DDBJ whole genome shotgun (WGS) entry which is preliminary data.</text>
</comment>
<organism evidence="7 8">
    <name type="scientific">Lymnaea stagnalis</name>
    <name type="common">Great pond snail</name>
    <name type="synonym">Helix stagnalis</name>
    <dbReference type="NCBI Taxonomy" id="6523"/>
    <lineage>
        <taxon>Eukaryota</taxon>
        <taxon>Metazoa</taxon>
        <taxon>Spiralia</taxon>
        <taxon>Lophotrochozoa</taxon>
        <taxon>Mollusca</taxon>
        <taxon>Gastropoda</taxon>
        <taxon>Heterobranchia</taxon>
        <taxon>Euthyneura</taxon>
        <taxon>Panpulmonata</taxon>
        <taxon>Hygrophila</taxon>
        <taxon>Lymnaeoidea</taxon>
        <taxon>Lymnaeidae</taxon>
        <taxon>Lymnaea</taxon>
    </lineage>
</organism>
<dbReference type="CDD" id="cd07042">
    <property type="entry name" value="STAS_SulP_like_sulfate_transporter"/>
    <property type="match status" value="1"/>
</dbReference>
<feature type="transmembrane region" description="Helical" evidence="5">
    <location>
        <begin position="90"/>
        <end position="116"/>
    </location>
</feature>
<feature type="transmembrane region" description="Helical" evidence="5">
    <location>
        <begin position="307"/>
        <end position="330"/>
    </location>
</feature>
<dbReference type="PROSITE" id="PS50801">
    <property type="entry name" value="STAS"/>
    <property type="match status" value="1"/>
</dbReference>
<dbReference type="GO" id="GO:0055085">
    <property type="term" value="P:transmembrane transport"/>
    <property type="evidence" value="ECO:0007669"/>
    <property type="project" value="InterPro"/>
</dbReference>
<dbReference type="InterPro" id="IPR011547">
    <property type="entry name" value="SLC26A/SulP_dom"/>
</dbReference>
<keyword evidence="4 5" id="KW-0472">Membrane</keyword>
<dbReference type="InterPro" id="IPR036513">
    <property type="entry name" value="STAS_dom_sf"/>
</dbReference>
<evidence type="ECO:0000256" key="4">
    <source>
        <dbReference type="ARBA" id="ARBA00023136"/>
    </source>
</evidence>
<comment type="subcellular location">
    <subcellularLocation>
        <location evidence="1">Membrane</location>
        <topology evidence="1">Multi-pass membrane protein</topology>
    </subcellularLocation>
</comment>
<evidence type="ECO:0000259" key="6">
    <source>
        <dbReference type="PROSITE" id="PS50801"/>
    </source>
</evidence>
<dbReference type="InterPro" id="IPR002645">
    <property type="entry name" value="STAS_dom"/>
</dbReference>
<accession>A0AAV2HVN5</accession>
<sequence length="721" mass="79347">MDHGEDPIGHYPRLVEFEKTFRNPHDQLPVMRRFQLALNKRITKCNVKNTLLGYFPIVETIKTYKLKEDLPSDLISGITSGVMMIPQGMAFAALSTLPTIVGLYISFFSSITYFLFGTGRQLSWGCIAILSLMIATVLEKYDMSVNGGNKPNCNYVTDSVLNETSSYIGNLSNSSIVTESNTTYTSDEYETNIKRIEVASGVSIIAGILLILTSRLGLSRVTSLMSNSLITGFTVGISFHVATSQFKSILGVSIKRYSGIGSIVRTWIAVLEEIGHTNIATLVTSIISLLVLYLVKKFINERYKERLRIPVPIELLVVIIATLISQFAFFHENFKVDVVKKIPVGIPAPKIPDLSLVTDYIGDGIVIIVIAYAQTLAMAKTMGLKHNYVVDSNQEMLACGACSLVCGIFSGYICASSVSRTVVQDGAGGKTQIASLFAACLVLLVIMLIGPYFYHLPMCVLSVIILVNLRSMFLKLLTIPEEWRKSRYDCAVWVFACLATIVLNADLGLLAGVLFSIFLIILRTMLTPVIEAGQIQTSPLTVELRSINNYSAAKILRDVKIIKIKTPLYFVNADIFTSKVFSKLKVNPIKLKKRMKEFKIEKGETHEMNDVSNGNLLKDSDRKPDVKVLILDAAEVSFIDLMGVQALQFLINELTSVGVEVLITSASESIIPMLISTGFWKKHGDRLYLSVEAALASIVTVVSTEVENDLGAKSDVKGEVA</sequence>
<feature type="transmembrane region" description="Helical" evidence="5">
    <location>
        <begin position="433"/>
        <end position="454"/>
    </location>
</feature>
<keyword evidence="2 5" id="KW-0812">Transmembrane</keyword>
<feature type="transmembrane region" description="Helical" evidence="5">
    <location>
        <begin position="122"/>
        <end position="141"/>
    </location>
</feature>
<dbReference type="EMBL" id="CAXITT010000227">
    <property type="protein sequence ID" value="CAL1536368.1"/>
    <property type="molecule type" value="Genomic_DNA"/>
</dbReference>
<gene>
    <name evidence="7" type="ORF">GSLYS_00010281001</name>
</gene>
<dbReference type="NCBIfam" id="TIGR00815">
    <property type="entry name" value="sulP"/>
    <property type="match status" value="1"/>
</dbReference>
<evidence type="ECO:0000256" key="2">
    <source>
        <dbReference type="ARBA" id="ARBA00022692"/>
    </source>
</evidence>
<dbReference type="Gene3D" id="3.30.750.24">
    <property type="entry name" value="STAS domain"/>
    <property type="match status" value="1"/>
</dbReference>
<feature type="domain" description="STAS" evidence="6">
    <location>
        <begin position="549"/>
        <end position="698"/>
    </location>
</feature>
<dbReference type="Proteomes" id="UP001497497">
    <property type="component" value="Unassembled WGS sequence"/>
</dbReference>
<evidence type="ECO:0000313" key="8">
    <source>
        <dbReference type="Proteomes" id="UP001497497"/>
    </source>
</evidence>
<dbReference type="Pfam" id="PF00916">
    <property type="entry name" value="Sulfate_transp"/>
    <property type="match status" value="1"/>
</dbReference>